<feature type="compositionally biased region" description="Low complexity" evidence="3">
    <location>
        <begin position="24"/>
        <end position="39"/>
    </location>
</feature>
<evidence type="ECO:0000256" key="3">
    <source>
        <dbReference type="SAM" id="MobiDB-lite"/>
    </source>
</evidence>
<dbReference type="CDD" id="cd07323">
    <property type="entry name" value="LAM"/>
    <property type="match status" value="1"/>
</dbReference>
<keyword evidence="1 2" id="KW-0694">RNA-binding</keyword>
<comment type="caution">
    <text evidence="5">The sequence shown here is derived from an EMBL/GenBank/DDBJ whole genome shotgun (WGS) entry which is preliminary data.</text>
</comment>
<proteinExistence type="predicted"/>
<feature type="compositionally biased region" description="Polar residues" evidence="3">
    <location>
        <begin position="40"/>
        <end position="66"/>
    </location>
</feature>
<dbReference type="InterPro" id="IPR006607">
    <property type="entry name" value="DM15"/>
</dbReference>
<gene>
    <name evidence="5" type="ORF">PVAG01_07160</name>
</gene>
<reference evidence="5 6" key="1">
    <citation type="submission" date="2024-06" db="EMBL/GenBank/DDBJ databases">
        <title>Complete genome of Phlyctema vagabunda strain 19-DSS-EL-015.</title>
        <authorList>
            <person name="Fiorenzani C."/>
        </authorList>
    </citation>
    <scope>NUCLEOTIDE SEQUENCE [LARGE SCALE GENOMIC DNA]</scope>
    <source>
        <strain evidence="5 6">19-DSS-EL-015</strain>
    </source>
</reference>
<feature type="compositionally biased region" description="Polar residues" evidence="3">
    <location>
        <begin position="611"/>
        <end position="623"/>
    </location>
</feature>
<feature type="region of interest" description="Disordered" evidence="3">
    <location>
        <begin position="891"/>
        <end position="992"/>
    </location>
</feature>
<feature type="compositionally biased region" description="Low complexity" evidence="3">
    <location>
        <begin position="215"/>
        <end position="229"/>
    </location>
</feature>
<evidence type="ECO:0000313" key="5">
    <source>
        <dbReference type="EMBL" id="KAL3420715.1"/>
    </source>
</evidence>
<feature type="compositionally biased region" description="Basic and acidic residues" evidence="3">
    <location>
        <begin position="500"/>
        <end position="509"/>
    </location>
</feature>
<keyword evidence="6" id="KW-1185">Reference proteome</keyword>
<dbReference type="Gene3D" id="1.10.10.10">
    <property type="entry name" value="Winged helix-like DNA-binding domain superfamily/Winged helix DNA-binding domain"/>
    <property type="match status" value="1"/>
</dbReference>
<name>A0ABR4PBM5_9HELO</name>
<protein>
    <submittedName>
        <fullName evidence="5">La domain-containing protein</fullName>
    </submittedName>
</protein>
<feature type="compositionally biased region" description="Basic and acidic residues" evidence="3">
    <location>
        <begin position="157"/>
        <end position="166"/>
    </location>
</feature>
<feature type="compositionally biased region" description="Basic and acidic residues" evidence="3">
    <location>
        <begin position="774"/>
        <end position="784"/>
    </location>
</feature>
<dbReference type="PROSITE" id="PS50961">
    <property type="entry name" value="HTH_LA"/>
    <property type="match status" value="1"/>
</dbReference>
<feature type="compositionally biased region" description="Basic and acidic residues" evidence="3">
    <location>
        <begin position="550"/>
        <end position="561"/>
    </location>
</feature>
<feature type="compositionally biased region" description="Basic and acidic residues" evidence="3">
    <location>
        <begin position="330"/>
        <end position="350"/>
    </location>
</feature>
<feature type="compositionally biased region" description="Polar residues" evidence="3">
    <location>
        <begin position="99"/>
        <end position="125"/>
    </location>
</feature>
<evidence type="ECO:0000313" key="6">
    <source>
        <dbReference type="Proteomes" id="UP001629113"/>
    </source>
</evidence>
<feature type="domain" description="HTH La-type RNA-binding" evidence="4">
    <location>
        <begin position="676"/>
        <end position="770"/>
    </location>
</feature>
<dbReference type="SMART" id="SM00715">
    <property type="entry name" value="LA"/>
    <property type="match status" value="1"/>
</dbReference>
<feature type="compositionally biased region" description="Basic and acidic residues" evidence="3">
    <location>
        <begin position="175"/>
        <end position="194"/>
    </location>
</feature>
<dbReference type="SUPFAM" id="SSF46785">
    <property type="entry name" value="Winged helix' DNA-binding domain"/>
    <property type="match status" value="1"/>
</dbReference>
<dbReference type="InterPro" id="IPR036388">
    <property type="entry name" value="WH-like_DNA-bd_sf"/>
</dbReference>
<dbReference type="EMBL" id="JBFCZG010000006">
    <property type="protein sequence ID" value="KAL3420715.1"/>
    <property type="molecule type" value="Genomic_DNA"/>
</dbReference>
<evidence type="ECO:0000259" key="4">
    <source>
        <dbReference type="PROSITE" id="PS50961"/>
    </source>
</evidence>
<evidence type="ECO:0000256" key="1">
    <source>
        <dbReference type="ARBA" id="ARBA00022884"/>
    </source>
</evidence>
<organism evidence="5 6">
    <name type="scientific">Phlyctema vagabunda</name>
    <dbReference type="NCBI Taxonomy" id="108571"/>
    <lineage>
        <taxon>Eukaryota</taxon>
        <taxon>Fungi</taxon>
        <taxon>Dikarya</taxon>
        <taxon>Ascomycota</taxon>
        <taxon>Pezizomycotina</taxon>
        <taxon>Leotiomycetes</taxon>
        <taxon>Helotiales</taxon>
        <taxon>Dermateaceae</taxon>
        <taxon>Phlyctema</taxon>
    </lineage>
</organism>
<feature type="compositionally biased region" description="Pro residues" evidence="3">
    <location>
        <begin position="798"/>
        <end position="814"/>
    </location>
</feature>
<dbReference type="InterPro" id="IPR036390">
    <property type="entry name" value="WH_DNA-bd_sf"/>
</dbReference>
<feature type="compositionally biased region" description="Low complexity" evidence="3">
    <location>
        <begin position="942"/>
        <end position="961"/>
    </location>
</feature>
<feature type="compositionally biased region" description="Polar residues" evidence="3">
    <location>
        <begin position="905"/>
        <end position="918"/>
    </location>
</feature>
<dbReference type="InterPro" id="IPR006630">
    <property type="entry name" value="La_HTH"/>
</dbReference>
<feature type="compositionally biased region" description="Polar residues" evidence="3">
    <location>
        <begin position="443"/>
        <end position="453"/>
    </location>
</feature>
<feature type="compositionally biased region" description="Basic and acidic residues" evidence="3">
    <location>
        <begin position="280"/>
        <end position="290"/>
    </location>
</feature>
<feature type="compositionally biased region" description="Polar residues" evidence="3">
    <location>
        <begin position="930"/>
        <end position="941"/>
    </location>
</feature>
<evidence type="ECO:0000256" key="2">
    <source>
        <dbReference type="PROSITE-ProRule" id="PRU00332"/>
    </source>
</evidence>
<accession>A0ABR4PBM5</accession>
<feature type="compositionally biased region" description="Basic and acidic residues" evidence="3">
    <location>
        <begin position="919"/>
        <end position="929"/>
    </location>
</feature>
<dbReference type="Pfam" id="PF21071">
    <property type="entry name" value="LARP1_HEAT"/>
    <property type="match status" value="1"/>
</dbReference>
<feature type="region of interest" description="Disordered" evidence="3">
    <location>
        <begin position="24"/>
        <end position="202"/>
    </location>
</feature>
<sequence length="1134" mass="122099">MTSTTSGTPPVAASNPTTFSYAQAAKGRAAAAAAAANAAIHSSQGTSGVSTPRDTNSATNTPSASVNGAHGSENGDHSVNGSYDSAGRTSALDGGIESASKSTTLVDANSSPASPSFGTASTSTLPKEDDLALTTPAHTGSVWDKVDRRSHATNGEKSSEANDSKKGRNKGRKKEKAEAAEREKTEAAEKEAAKPEIPLVAAPLPSVNIWQQRMAVQPSKAKSSSPVVVDAPGDSFNSTKPSDAKRRGKASVSEGGDKSIAATPNGAAKENLTPAKGAKKTSDSKDEPQSKRPGARGSRVAEKEEKLAASQLPPPVEDANSWPTPEIALEEEKRKSKVTVSEKEEKEETVSSKPRQKKEWVPVPYTPSVTFNTPIPTRGGRGRGGGRGGRETGGRGNHGPNGSVSGDKVQAPNTVANGNADGRDRGRESVAGVRASSLPPASKRNSSAGPQSTKEQRKSTAVSGEKSKAGAYAKGDTGSVTENRGTHFEPSDNSQVGKNEAGKGFKPDQSHGAVNDGDFNSRFGNERRTEPNIRSPEIGKDASGFSRDTQQARDGRTDRGRGGFRGRGAFNNVPNPQHAQHAYTNGHGPNMAMGYPIRQNGPYSPPPQQAPFGNQYSQPPSRTRASHRAGSVPNNAMYPGRFANGTGPQIAPLQTGPSFEYSGLQAVSAGASFNPYVEQYSVLNMVTMQLEYYFSINNLCKDVFLRKHMDSQGLVFLTFIASFKRITALTSDFELLRFACHESDDIEIVKGEDGFDRVRRKDGWEQWVLPIPDRDETARNEGPQKHYRTGMPSRPQQAGPPMPGQHAMSPPPFSPNGTEPYFAPLRGAPAPMLANGNGNGNGHFQPETALSAAVPAFAPGSLSHNVVPDPLEAEMTFTDDEVHKLTLVYSSNKSNEDPKPKPFHNASSRTFSNGSIDTKTLDELNDNRSGRTMTNGNGSHGTETSPTSTRRSRSPSIFSTTNSSPLSSQHGPCVMWKKGQNDQVPLPNDKNEEPYYSARQKALNSRELSQAGETSPDMNMLYEFWSHFLCRNFNPKMYREFRKYALEDAAERKAMDGVKNLVTYYDETLRSKKKVIPEILAQHYLELVQSEDPTAERLGFAKLRAAWRNGALDMKSRKRIDNLVHPQLKEELER</sequence>
<dbReference type="Proteomes" id="UP001629113">
    <property type="component" value="Unassembled WGS sequence"/>
</dbReference>
<dbReference type="Pfam" id="PF05383">
    <property type="entry name" value="La"/>
    <property type="match status" value="1"/>
</dbReference>
<feature type="region of interest" description="Disordered" evidence="3">
    <location>
        <begin position="774"/>
        <end position="846"/>
    </location>
</feature>
<feature type="region of interest" description="Disordered" evidence="3">
    <location>
        <begin position="214"/>
        <end position="629"/>
    </location>
</feature>